<feature type="transmembrane region" description="Helical" evidence="1">
    <location>
        <begin position="14"/>
        <end position="34"/>
    </location>
</feature>
<keyword evidence="1" id="KW-0472">Membrane</keyword>
<evidence type="ECO:0000313" key="3">
    <source>
        <dbReference type="Proteomes" id="UP000037923"/>
    </source>
</evidence>
<dbReference type="EMBL" id="LGTL01000006">
    <property type="protein sequence ID" value="KPA81453.1"/>
    <property type="molecule type" value="Genomic_DNA"/>
</dbReference>
<dbReference type="GeneID" id="26904108"/>
<name>A0A0M9G3F3_LEPPY</name>
<accession>A0A0M9G3F3</accession>
<comment type="caution">
    <text evidence="2">The sequence shown here is derived from an EMBL/GenBank/DDBJ whole genome shotgun (WGS) entry which is preliminary data.</text>
</comment>
<evidence type="ECO:0000313" key="2">
    <source>
        <dbReference type="EMBL" id="KPA81453.1"/>
    </source>
</evidence>
<organism evidence="2 3">
    <name type="scientific">Leptomonas pyrrhocoris</name>
    <name type="common">Firebug parasite</name>
    <dbReference type="NCBI Taxonomy" id="157538"/>
    <lineage>
        <taxon>Eukaryota</taxon>
        <taxon>Discoba</taxon>
        <taxon>Euglenozoa</taxon>
        <taxon>Kinetoplastea</taxon>
        <taxon>Metakinetoplastina</taxon>
        <taxon>Trypanosomatida</taxon>
        <taxon>Trypanosomatidae</taxon>
        <taxon>Leishmaniinae</taxon>
        <taxon>Leptomonas</taxon>
    </lineage>
</organism>
<protein>
    <submittedName>
        <fullName evidence="2">Uncharacterized protein</fullName>
    </submittedName>
</protein>
<keyword evidence="1" id="KW-1133">Transmembrane helix</keyword>
<proteinExistence type="predicted"/>
<evidence type="ECO:0000256" key="1">
    <source>
        <dbReference type="SAM" id="Phobius"/>
    </source>
</evidence>
<dbReference type="AlphaFoldDB" id="A0A0M9G3F3"/>
<sequence length="59" mass="6586">MCIFHLLVCSVGGSLLLCAVTAFFLFLFVSMCVLRRSVLHARPFSPPCFLSFFTSTCFT</sequence>
<gene>
    <name evidence="2" type="ORF">ABB37_03817</name>
</gene>
<keyword evidence="3" id="KW-1185">Reference proteome</keyword>
<dbReference type="VEuPathDB" id="TriTrypDB:LpyrH10_06_1870"/>
<reference evidence="2 3" key="1">
    <citation type="submission" date="2015-07" db="EMBL/GenBank/DDBJ databases">
        <title>High-quality genome of monoxenous trypanosomatid Leptomonas pyrrhocoris.</title>
        <authorList>
            <person name="Flegontov P."/>
            <person name="Butenko A."/>
            <person name="Firsov S."/>
            <person name="Vlcek C."/>
            <person name="Logacheva M.D."/>
            <person name="Field M."/>
            <person name="Filatov D."/>
            <person name="Flegontova O."/>
            <person name="Gerasimov E."/>
            <person name="Jackson A.P."/>
            <person name="Kelly S."/>
            <person name="Opperdoes F."/>
            <person name="O'Reilly A."/>
            <person name="Votypka J."/>
            <person name="Yurchenko V."/>
            <person name="Lukes J."/>
        </authorList>
    </citation>
    <scope>NUCLEOTIDE SEQUENCE [LARGE SCALE GENOMIC DNA]</scope>
    <source>
        <strain evidence="2">H10</strain>
    </source>
</reference>
<keyword evidence="1" id="KW-0812">Transmembrane</keyword>
<dbReference type="Proteomes" id="UP000037923">
    <property type="component" value="Unassembled WGS sequence"/>
</dbReference>
<dbReference type="RefSeq" id="XP_015659892.1">
    <property type="nucleotide sequence ID" value="XM_015801272.1"/>
</dbReference>